<evidence type="ECO:0000313" key="2">
    <source>
        <dbReference type="EMBL" id="WNN93682.1"/>
    </source>
</evidence>
<sequence length="78" mass="8592">MSSIKPTVSPSAPVKVPVRVLRVADRCDRCGAQAFVKATLPGAHPLLFCGHHYRKHEPALLQADARIIDERSRINPKP</sequence>
<accession>A0AA96HD85</accession>
<gene>
    <name evidence="2" type="primary">32</name>
    <name evidence="2" type="ORF">SEA_CALLINALLBARBZ_32</name>
</gene>
<organism evidence="2 3">
    <name type="scientific">Arthrobacter phage CallinAllBarbz</name>
    <dbReference type="NCBI Taxonomy" id="3077790"/>
    <lineage>
        <taxon>Viruses</taxon>
        <taxon>Duplodnaviria</taxon>
        <taxon>Heunggongvirae</taxon>
        <taxon>Uroviricota</taxon>
        <taxon>Caudoviricetes</taxon>
        <taxon>Casidaviridae</taxon>
        <taxon>Baileybluvirus</taxon>
        <taxon>Baileybluvirus callinallbarbz</taxon>
    </lineage>
</organism>
<dbReference type="Pfam" id="PF24254">
    <property type="entry name" value="DUF7455"/>
    <property type="match status" value="1"/>
</dbReference>
<proteinExistence type="predicted"/>
<protein>
    <recommendedName>
        <fullName evidence="1">DUF7455 domain-containing protein</fullName>
    </recommendedName>
</protein>
<dbReference type="InterPro" id="IPR055878">
    <property type="entry name" value="DUF7455"/>
</dbReference>
<dbReference type="EMBL" id="OR553891">
    <property type="protein sequence ID" value="WNN93682.1"/>
    <property type="molecule type" value="Genomic_DNA"/>
</dbReference>
<name>A0AA96HD85_9CAUD</name>
<keyword evidence="3" id="KW-1185">Reference proteome</keyword>
<feature type="domain" description="DUF7455" evidence="1">
    <location>
        <begin position="22"/>
        <end position="74"/>
    </location>
</feature>
<reference evidence="3" key="1">
    <citation type="submission" date="2024-05" db="EMBL/GenBank/DDBJ databases">
        <authorList>
            <person name="Garin V.P."/>
            <person name="Arshad I."/>
            <person name="Mak A."/>
            <person name="Orr M.A."/>
            <person name="Cho C."/>
            <person name="Kyla G.P."/>
            <person name="Liu J."/>
            <person name="Peri J.N."/>
            <person name="Esherick S.A."/>
            <person name="Shera S."/>
            <person name="Suani E."/>
            <person name="Faulkner C."/>
            <person name="Bonthala P."/>
            <person name="Wong M.A."/>
            <person name="Yao J."/>
            <person name="Santaolaya C."/>
            <person name="Santos E.A."/>
            <person name="Qin K."/>
            <person name="Yang E."/>
            <person name="Shao S.B."/>
            <person name="Moore J.P."/>
            <person name="Mathkour Y.H."/>
            <person name="Gallagher H.R."/>
            <person name="White L.T."/>
            <person name="Givan S.V."/>
            <person name="Chan R.W."/>
            <person name="Infante A."/>
            <person name="Anand S."/>
            <person name="Almeida T.I."/>
            <person name="De G.A."/>
            <person name="Trinh U.L."/>
            <person name="Bhatt K."/>
            <person name="Sanoyca A.J."/>
            <person name="Chong T."/>
            <person name="Liu R."/>
            <person name="Liang E."/>
            <person name="Castellanos S."/>
            <person name="Chang A.P."/>
            <person name="Stephenson J.C."/>
            <person name="Zorawik M."/>
            <person name="Garza D.R."/>
            <person name="Reddi K."/>
            <person name="Bouklas T."/>
            <person name="Freise A.C."/>
            <person name="Klyczek K."/>
            <person name="Ko C."/>
            <person name="Russell D.A."/>
            <person name="Jacobs-Sera D."/>
            <person name="Hatfull G.F."/>
        </authorList>
    </citation>
    <scope>NUCLEOTIDE SEQUENCE [LARGE SCALE GENOMIC DNA]</scope>
</reference>
<dbReference type="Proteomes" id="UP001303520">
    <property type="component" value="Segment"/>
</dbReference>
<evidence type="ECO:0000313" key="3">
    <source>
        <dbReference type="Proteomes" id="UP001303520"/>
    </source>
</evidence>
<evidence type="ECO:0000259" key="1">
    <source>
        <dbReference type="Pfam" id="PF24254"/>
    </source>
</evidence>